<evidence type="ECO:0008006" key="3">
    <source>
        <dbReference type="Google" id="ProtNLM"/>
    </source>
</evidence>
<dbReference type="Proteomes" id="UP000033070">
    <property type="component" value="Chromosome"/>
</dbReference>
<dbReference type="Pfam" id="PF05926">
    <property type="entry name" value="Phage_GPL"/>
    <property type="match status" value="1"/>
</dbReference>
<dbReference type="STRING" id="1188319.OYT1_02434"/>
<keyword evidence="2" id="KW-1185">Reference proteome</keyword>
<accession>A0A2Z6GBY9</accession>
<name>A0A2Z6GBY9_9PROT</name>
<dbReference type="AlphaFoldDB" id="A0A2Z6GBY9"/>
<evidence type="ECO:0000313" key="2">
    <source>
        <dbReference type="Proteomes" id="UP000033070"/>
    </source>
</evidence>
<gene>
    <name evidence="1" type="ORF">OYT1_ch1584</name>
</gene>
<reference evidence="1 2" key="1">
    <citation type="submission" date="2018-06" db="EMBL/GenBank/DDBJ databases">
        <title>OYT1 Genome Sequencing.</title>
        <authorList>
            <person name="Kato S."/>
            <person name="Itoh T."/>
            <person name="Ohkuma M."/>
        </authorList>
    </citation>
    <scope>NUCLEOTIDE SEQUENCE [LARGE SCALE GENOMIC DNA]</scope>
    <source>
        <strain evidence="1 2">OYT1</strain>
    </source>
</reference>
<dbReference type="RefSeq" id="WP_062627539.1">
    <property type="nucleotide sequence ID" value="NZ_AP018738.1"/>
</dbReference>
<dbReference type="InterPro" id="IPR009225">
    <property type="entry name" value="Phage_head_completion_GpL"/>
</dbReference>
<dbReference type="KEGG" id="fam:OYT1_ch1584"/>
<evidence type="ECO:0000313" key="1">
    <source>
        <dbReference type="EMBL" id="BBE51131.1"/>
    </source>
</evidence>
<dbReference type="EMBL" id="AP018738">
    <property type="protein sequence ID" value="BBE51131.1"/>
    <property type="molecule type" value="Genomic_DNA"/>
</dbReference>
<proteinExistence type="predicted"/>
<dbReference type="OrthoDB" id="6312934at2"/>
<protein>
    <recommendedName>
        <fullName evidence="3">Head completion/stabilization protein</fullName>
    </recommendedName>
</protein>
<sequence length="154" mass="17124">MIFPGQQPTPADTQVISNGDFWPEIELATLRTDHRIDGTVTDPRLRTVAIEAIATVNDELEAWRSAKMLAGYSTLDEVPAKQVDDTSVLVHRYQRAVGCLAKAMLTERYRDLDTTAAGNKKADVLDPTIDDLRRDARWAISDILCIGRSTVELI</sequence>
<organism evidence="1 2">
    <name type="scientific">Ferriphaselus amnicola</name>
    <dbReference type="NCBI Taxonomy" id="1188319"/>
    <lineage>
        <taxon>Bacteria</taxon>
        <taxon>Pseudomonadati</taxon>
        <taxon>Pseudomonadota</taxon>
        <taxon>Betaproteobacteria</taxon>
        <taxon>Nitrosomonadales</taxon>
        <taxon>Gallionellaceae</taxon>
        <taxon>Ferriphaselus</taxon>
    </lineage>
</organism>